<name>A0A2T1M021_9CHRO</name>
<dbReference type="GO" id="GO:0003677">
    <property type="term" value="F:DNA binding"/>
    <property type="evidence" value="ECO:0007669"/>
    <property type="project" value="UniProtKB-KW"/>
</dbReference>
<dbReference type="PANTHER" id="PTHR43140">
    <property type="entry name" value="TYPE-1 RESTRICTION ENZYME ECOKI SPECIFICITY PROTEIN"/>
    <property type="match status" value="1"/>
</dbReference>
<keyword evidence="7" id="KW-0378">Hydrolase</keyword>
<dbReference type="RefSeq" id="WP_106456426.1">
    <property type="nucleotide sequence ID" value="NZ_PXOH01000006.1"/>
</dbReference>
<feature type="domain" description="Type I restriction modification DNA specificity" evidence="6">
    <location>
        <begin position="36"/>
        <end position="185"/>
    </location>
</feature>
<protein>
    <submittedName>
        <fullName evidence="7">Restriction endonuclease subunit S</fullName>
    </submittedName>
</protein>
<dbReference type="InterPro" id="IPR044946">
    <property type="entry name" value="Restrct_endonuc_typeI_TRD_sf"/>
</dbReference>
<dbReference type="InterPro" id="IPR000055">
    <property type="entry name" value="Restrct_endonuc_typeI_TRD"/>
</dbReference>
<keyword evidence="2" id="KW-0680">Restriction system</keyword>
<dbReference type="SUPFAM" id="SSF116734">
    <property type="entry name" value="DNA methylase specificity domain"/>
    <property type="match status" value="2"/>
</dbReference>
<evidence type="ECO:0000313" key="8">
    <source>
        <dbReference type="Proteomes" id="UP000239001"/>
    </source>
</evidence>
<feature type="compositionally biased region" description="Polar residues" evidence="5">
    <location>
        <begin position="522"/>
        <end position="539"/>
    </location>
</feature>
<evidence type="ECO:0000313" key="7">
    <source>
        <dbReference type="EMBL" id="PSF37987.1"/>
    </source>
</evidence>
<keyword evidence="7" id="KW-0255">Endonuclease</keyword>
<keyword evidence="7" id="KW-0540">Nuclease</keyword>
<dbReference type="Gene3D" id="3.90.220.20">
    <property type="entry name" value="DNA methylase specificity domains"/>
    <property type="match status" value="2"/>
</dbReference>
<gene>
    <name evidence="7" type="ORF">C7H19_08430</name>
</gene>
<reference evidence="7 8" key="2">
    <citation type="submission" date="2018-03" db="EMBL/GenBank/DDBJ databases">
        <authorList>
            <person name="Keele B.F."/>
        </authorList>
    </citation>
    <scope>NUCLEOTIDE SEQUENCE [LARGE SCALE GENOMIC DNA]</scope>
    <source>
        <strain evidence="7 8">CCALA 016</strain>
    </source>
</reference>
<dbReference type="GO" id="GO:0009307">
    <property type="term" value="P:DNA restriction-modification system"/>
    <property type="evidence" value="ECO:0007669"/>
    <property type="project" value="UniProtKB-KW"/>
</dbReference>
<dbReference type="GO" id="GO:0004519">
    <property type="term" value="F:endonuclease activity"/>
    <property type="evidence" value="ECO:0007669"/>
    <property type="project" value="UniProtKB-KW"/>
</dbReference>
<dbReference type="PANTHER" id="PTHR43140:SF1">
    <property type="entry name" value="TYPE I RESTRICTION ENZYME ECOKI SPECIFICITY SUBUNIT"/>
    <property type="match status" value="1"/>
</dbReference>
<dbReference type="Proteomes" id="UP000239001">
    <property type="component" value="Unassembled WGS sequence"/>
</dbReference>
<dbReference type="Pfam" id="PF01420">
    <property type="entry name" value="Methylase_S"/>
    <property type="match status" value="2"/>
</dbReference>
<feature type="domain" description="Type I restriction modification DNA specificity" evidence="6">
    <location>
        <begin position="290"/>
        <end position="478"/>
    </location>
</feature>
<dbReference type="AlphaFoldDB" id="A0A2T1M021"/>
<reference evidence="7 8" key="1">
    <citation type="submission" date="2018-03" db="EMBL/GenBank/DDBJ databases">
        <title>The ancient ancestry and fast evolution of plastids.</title>
        <authorList>
            <person name="Moore K.R."/>
            <person name="Magnabosco C."/>
            <person name="Momper L."/>
            <person name="Gold D.A."/>
            <person name="Bosak T."/>
            <person name="Fournier G.P."/>
        </authorList>
    </citation>
    <scope>NUCLEOTIDE SEQUENCE [LARGE SCALE GENOMIC DNA]</scope>
    <source>
        <strain evidence="7 8">CCALA 016</strain>
    </source>
</reference>
<comment type="caution">
    <text evidence="7">The sequence shown here is derived from an EMBL/GenBank/DDBJ whole genome shotgun (WGS) entry which is preliminary data.</text>
</comment>
<dbReference type="InterPro" id="IPR051212">
    <property type="entry name" value="Type-I_RE_S_subunit"/>
</dbReference>
<organism evidence="7 8">
    <name type="scientific">Aphanothece hegewaldii CCALA 016</name>
    <dbReference type="NCBI Taxonomy" id="2107694"/>
    <lineage>
        <taxon>Bacteria</taxon>
        <taxon>Bacillati</taxon>
        <taxon>Cyanobacteriota</taxon>
        <taxon>Cyanophyceae</taxon>
        <taxon>Oscillatoriophycideae</taxon>
        <taxon>Chroococcales</taxon>
        <taxon>Aphanothecaceae</taxon>
        <taxon>Aphanothece</taxon>
    </lineage>
</organism>
<evidence type="ECO:0000256" key="4">
    <source>
        <dbReference type="ARBA" id="ARBA00038652"/>
    </source>
</evidence>
<evidence type="ECO:0000256" key="2">
    <source>
        <dbReference type="ARBA" id="ARBA00022747"/>
    </source>
</evidence>
<evidence type="ECO:0000256" key="3">
    <source>
        <dbReference type="ARBA" id="ARBA00023125"/>
    </source>
</evidence>
<comment type="similarity">
    <text evidence="1">Belongs to the type-I restriction system S methylase family.</text>
</comment>
<sequence>MTEINRENSELPKGWVIVPMQKIAYQITDGTHKTPNYKNNGIRFISIKNIRPYKPINWESYEKYISEDEHQELIKRCKPEYDDILFPRIGTLGFAKRIDFKETVSIFVGLGLIKPHKNIVISKYVEYFMNSPIIYNLSHKKATGTGRKTLPLEESRRFPFLLPPLSEQHRIVDKIEELFSELDKGVELLKKSLKQLKIYRQAVLKSAFEGKLTEAWRTEHQDTLEDAQTLLTQIKAERECRYQQQLEEWKKAVKDWEANGKDGKKPTKPQKPNELPPLTEEELSELPSLPDGWLYVKAEEISDFITKGTTPSKNELFEDFGDIPFIKVYNLTNNGQLDFSIKPTFVSLATHQGFLSRSKVFPNDILMNIVGPPLGKVSLVPDKFKEWNINQAIVRYRVFNILLNKYLLYYLLSQVTIDRISKRAKATAGQFNLTLEICRDAEIPICSFHEQSQIVQEIESRLSICDQLETTITENIEKAEALRQSILKRAFEGKLVPQNPDDEPASELLKRIQAEKTDETSKNSSKQLELDVTSASFHS</sequence>
<keyword evidence="3" id="KW-0238">DNA-binding</keyword>
<evidence type="ECO:0000256" key="1">
    <source>
        <dbReference type="ARBA" id="ARBA00010923"/>
    </source>
</evidence>
<dbReference type="CDD" id="cd17246">
    <property type="entry name" value="RMtype1_S_SonII-TRD2-CR2_like"/>
    <property type="match status" value="1"/>
</dbReference>
<dbReference type="OrthoDB" id="423416at2"/>
<proteinExistence type="inferred from homology"/>
<feature type="region of interest" description="Disordered" evidence="5">
    <location>
        <begin position="257"/>
        <end position="283"/>
    </location>
</feature>
<evidence type="ECO:0000256" key="5">
    <source>
        <dbReference type="SAM" id="MobiDB-lite"/>
    </source>
</evidence>
<keyword evidence="8" id="KW-1185">Reference proteome</keyword>
<comment type="subunit">
    <text evidence="4">The methyltransferase is composed of M and S polypeptides.</text>
</comment>
<feature type="region of interest" description="Disordered" evidence="5">
    <location>
        <begin position="514"/>
        <end position="539"/>
    </location>
</feature>
<evidence type="ECO:0000259" key="6">
    <source>
        <dbReference type="Pfam" id="PF01420"/>
    </source>
</evidence>
<accession>A0A2T1M021</accession>
<dbReference type="EMBL" id="PXOH01000006">
    <property type="protein sequence ID" value="PSF37987.1"/>
    <property type="molecule type" value="Genomic_DNA"/>
</dbReference>